<dbReference type="EMBL" id="VDFW01000012">
    <property type="protein sequence ID" value="TNC25176.1"/>
    <property type="molecule type" value="Genomic_DNA"/>
</dbReference>
<reference evidence="1 2" key="1">
    <citation type="submission" date="2019-06" db="EMBL/GenBank/DDBJ databases">
        <title>Amycolatopsis alkalitolerans sp. nov., isolated from Gastrodia elata Blume.</title>
        <authorList>
            <person name="Narsing Rao M.P."/>
            <person name="Li W.J."/>
        </authorList>
    </citation>
    <scope>NUCLEOTIDE SEQUENCE [LARGE SCALE GENOMIC DNA]</scope>
    <source>
        <strain evidence="1 2">SYSUP0005</strain>
    </source>
</reference>
<keyword evidence="2" id="KW-1185">Reference proteome</keyword>
<accession>A0A5C4LZA3</accession>
<evidence type="ECO:0000313" key="2">
    <source>
        <dbReference type="Proteomes" id="UP000305546"/>
    </source>
</evidence>
<gene>
    <name evidence="1" type="ORF">FG385_16160</name>
</gene>
<sequence length="71" mass="7776">MKPVAADELARVLGPPVQHCPSCGHSLAGARGFVQEYWAGADRNFLCWCPECLFLCTVVVSPRITAHEPEH</sequence>
<evidence type="ECO:0000313" key="1">
    <source>
        <dbReference type="EMBL" id="TNC25176.1"/>
    </source>
</evidence>
<dbReference type="Proteomes" id="UP000305546">
    <property type="component" value="Unassembled WGS sequence"/>
</dbReference>
<comment type="caution">
    <text evidence="1">The sequence shown here is derived from an EMBL/GenBank/DDBJ whole genome shotgun (WGS) entry which is preliminary data.</text>
</comment>
<protein>
    <submittedName>
        <fullName evidence="1">Uncharacterized protein</fullName>
    </submittedName>
</protein>
<dbReference type="OrthoDB" id="3787309at2"/>
<organism evidence="1 2">
    <name type="scientific">Amycolatopsis alkalitolerans</name>
    <dbReference type="NCBI Taxonomy" id="2547244"/>
    <lineage>
        <taxon>Bacteria</taxon>
        <taxon>Bacillati</taxon>
        <taxon>Actinomycetota</taxon>
        <taxon>Actinomycetes</taxon>
        <taxon>Pseudonocardiales</taxon>
        <taxon>Pseudonocardiaceae</taxon>
        <taxon>Amycolatopsis</taxon>
    </lineage>
</organism>
<dbReference type="AlphaFoldDB" id="A0A5C4LZA3"/>
<dbReference type="RefSeq" id="WP_139097564.1">
    <property type="nucleotide sequence ID" value="NZ_VDFW01000012.1"/>
</dbReference>
<proteinExistence type="predicted"/>
<name>A0A5C4LZA3_9PSEU</name>